<gene>
    <name evidence="1" type="ORF">LCGC14_1703270</name>
</gene>
<comment type="caution">
    <text evidence="1">The sequence shown here is derived from an EMBL/GenBank/DDBJ whole genome shotgun (WGS) entry which is preliminary data.</text>
</comment>
<dbReference type="EMBL" id="LAZR01015082">
    <property type="protein sequence ID" value="KKM14714.1"/>
    <property type="molecule type" value="Genomic_DNA"/>
</dbReference>
<proteinExistence type="predicted"/>
<organism evidence="1">
    <name type="scientific">marine sediment metagenome</name>
    <dbReference type="NCBI Taxonomy" id="412755"/>
    <lineage>
        <taxon>unclassified sequences</taxon>
        <taxon>metagenomes</taxon>
        <taxon>ecological metagenomes</taxon>
    </lineage>
</organism>
<accession>A0A0F9I4W1</accession>
<reference evidence="1" key="1">
    <citation type="journal article" date="2015" name="Nature">
        <title>Complex archaea that bridge the gap between prokaryotes and eukaryotes.</title>
        <authorList>
            <person name="Spang A."/>
            <person name="Saw J.H."/>
            <person name="Jorgensen S.L."/>
            <person name="Zaremba-Niedzwiedzka K."/>
            <person name="Martijn J."/>
            <person name="Lind A.E."/>
            <person name="van Eijk R."/>
            <person name="Schleper C."/>
            <person name="Guy L."/>
            <person name="Ettema T.J."/>
        </authorList>
    </citation>
    <scope>NUCLEOTIDE SEQUENCE</scope>
</reference>
<sequence length="46" mass="5292">MNFLEAVKAMKEGKKVRRPIYDYVVFLDEVGDIQANDGKKYIAKPC</sequence>
<feature type="non-terminal residue" evidence="1">
    <location>
        <position position="46"/>
    </location>
</feature>
<name>A0A0F9I4W1_9ZZZZ</name>
<dbReference type="AlphaFoldDB" id="A0A0F9I4W1"/>
<evidence type="ECO:0000313" key="1">
    <source>
        <dbReference type="EMBL" id="KKM14714.1"/>
    </source>
</evidence>
<protein>
    <submittedName>
        <fullName evidence="1">Uncharacterized protein</fullName>
    </submittedName>
</protein>